<accession>A0A1X2GLD8</accession>
<protein>
    <recommendedName>
        <fullName evidence="4">Copper transport protein</fullName>
    </recommendedName>
</protein>
<organism evidence="6 7">
    <name type="scientific">Hesseltinella vesiculosa</name>
    <dbReference type="NCBI Taxonomy" id="101127"/>
    <lineage>
        <taxon>Eukaryota</taxon>
        <taxon>Fungi</taxon>
        <taxon>Fungi incertae sedis</taxon>
        <taxon>Mucoromycota</taxon>
        <taxon>Mucoromycotina</taxon>
        <taxon>Mucoromycetes</taxon>
        <taxon>Mucorales</taxon>
        <taxon>Cunninghamellaceae</taxon>
        <taxon>Hesseltinella</taxon>
    </lineage>
</organism>
<feature type="compositionally biased region" description="Polar residues" evidence="5">
    <location>
        <begin position="72"/>
        <end position="85"/>
    </location>
</feature>
<evidence type="ECO:0000256" key="5">
    <source>
        <dbReference type="SAM" id="MobiDB-lite"/>
    </source>
</evidence>
<evidence type="ECO:0000256" key="2">
    <source>
        <dbReference type="ARBA" id="ARBA00022989"/>
    </source>
</evidence>
<dbReference type="PANTHER" id="PTHR12483:SF115">
    <property type="entry name" value="COPPER TRANSPORT PROTEIN"/>
    <property type="match status" value="1"/>
</dbReference>
<dbReference type="GO" id="GO:0016020">
    <property type="term" value="C:membrane"/>
    <property type="evidence" value="ECO:0007669"/>
    <property type="project" value="UniProtKB-SubCell"/>
</dbReference>
<keyword evidence="3 4" id="KW-0472">Membrane</keyword>
<dbReference type="InterPro" id="IPR007274">
    <property type="entry name" value="Cop_transporter"/>
</dbReference>
<feature type="transmembrane region" description="Helical" evidence="4">
    <location>
        <begin position="121"/>
        <end position="138"/>
    </location>
</feature>
<dbReference type="GO" id="GO:0005375">
    <property type="term" value="F:copper ion transmembrane transporter activity"/>
    <property type="evidence" value="ECO:0007669"/>
    <property type="project" value="UniProtKB-UniRule"/>
</dbReference>
<dbReference type="Pfam" id="PF04145">
    <property type="entry name" value="Ctr"/>
    <property type="match status" value="1"/>
</dbReference>
<feature type="region of interest" description="Disordered" evidence="5">
    <location>
        <begin position="64"/>
        <end position="85"/>
    </location>
</feature>
<evidence type="ECO:0000256" key="1">
    <source>
        <dbReference type="ARBA" id="ARBA00022692"/>
    </source>
</evidence>
<evidence type="ECO:0000313" key="7">
    <source>
        <dbReference type="Proteomes" id="UP000242146"/>
    </source>
</evidence>
<proteinExistence type="inferred from homology"/>
<comment type="subcellular location">
    <subcellularLocation>
        <location evidence="4">Membrane</location>
        <topology evidence="4">Multi-pass membrane protein</topology>
    </subcellularLocation>
</comment>
<comment type="caution">
    <text evidence="6">The sequence shown here is derived from an EMBL/GenBank/DDBJ whole genome shotgun (WGS) entry which is preliminary data.</text>
</comment>
<keyword evidence="4" id="KW-0406">Ion transport</keyword>
<keyword evidence="7" id="KW-1185">Reference proteome</keyword>
<dbReference type="AlphaFoldDB" id="A0A1X2GLD8"/>
<keyword evidence="4" id="KW-0187">Copper transport</keyword>
<comment type="similarity">
    <text evidence="4">Belongs to the copper transporter (Ctr) (TC 1.A.56) family. SLC31A subfamily.</text>
</comment>
<dbReference type="OrthoDB" id="161814at2759"/>
<evidence type="ECO:0000256" key="4">
    <source>
        <dbReference type="RuleBase" id="RU367022"/>
    </source>
</evidence>
<reference evidence="6 7" key="1">
    <citation type="submission" date="2016-07" db="EMBL/GenBank/DDBJ databases">
        <title>Pervasive Adenine N6-methylation of Active Genes in Fungi.</title>
        <authorList>
            <consortium name="DOE Joint Genome Institute"/>
            <person name="Mondo S.J."/>
            <person name="Dannebaum R.O."/>
            <person name="Kuo R.C."/>
            <person name="Labutti K."/>
            <person name="Haridas S."/>
            <person name="Kuo A."/>
            <person name="Salamov A."/>
            <person name="Ahrendt S.R."/>
            <person name="Lipzen A."/>
            <person name="Sullivan W."/>
            <person name="Andreopoulos W.B."/>
            <person name="Clum A."/>
            <person name="Lindquist E."/>
            <person name="Daum C."/>
            <person name="Ramamoorthy G.K."/>
            <person name="Gryganskyi A."/>
            <person name="Culley D."/>
            <person name="Magnuson J.K."/>
            <person name="James T.Y."/>
            <person name="O'Malley M.A."/>
            <person name="Stajich J.E."/>
            <person name="Spatafora J.W."/>
            <person name="Visel A."/>
            <person name="Grigoriev I.V."/>
        </authorList>
    </citation>
    <scope>NUCLEOTIDE SEQUENCE [LARGE SCALE GENOMIC DNA]</scope>
    <source>
        <strain evidence="6 7">NRRL 3301</strain>
    </source>
</reference>
<gene>
    <name evidence="6" type="ORF">DM01DRAFT_1362547</name>
</gene>
<feature type="transmembrane region" description="Helical" evidence="4">
    <location>
        <begin position="95"/>
        <end position="115"/>
    </location>
</feature>
<dbReference type="STRING" id="101127.A0A1X2GLD8"/>
<dbReference type="PANTHER" id="PTHR12483">
    <property type="entry name" value="SOLUTE CARRIER FAMILY 31 COPPER TRANSPORTERS"/>
    <property type="match status" value="1"/>
</dbReference>
<keyword evidence="4" id="KW-0813">Transport</keyword>
<dbReference type="Proteomes" id="UP000242146">
    <property type="component" value="Unassembled WGS sequence"/>
</dbReference>
<keyword evidence="1 4" id="KW-0812">Transmembrane</keyword>
<evidence type="ECO:0000256" key="3">
    <source>
        <dbReference type="ARBA" id="ARBA00023136"/>
    </source>
</evidence>
<name>A0A1X2GLD8_9FUNG</name>
<keyword evidence="2 4" id="KW-1133">Transmembrane helix</keyword>
<dbReference type="EMBL" id="MCGT01000010">
    <property type="protein sequence ID" value="ORX56417.1"/>
    <property type="molecule type" value="Genomic_DNA"/>
</dbReference>
<evidence type="ECO:0000313" key="6">
    <source>
        <dbReference type="EMBL" id="ORX56417.1"/>
    </source>
</evidence>
<feature type="transmembrane region" description="Helical" evidence="4">
    <location>
        <begin position="31"/>
        <end position="50"/>
    </location>
</feature>
<sequence>MPAMCNMNMIFNWQIQDTCVVFEWWHIQTSMGMLLSCLAVFAIAAGYEYLRVWTTQLDRVALPSDNKKSDPNHQSTSSFSESDTLLHSPVRQQQILRSVMYAIMMAISFWLMLVFMTYNGYLMIATILGAGVGHYIFGQGRLPASRSISCH</sequence>
<keyword evidence="4" id="KW-0186">Copper</keyword>